<dbReference type="STRING" id="1121307.CLCY_6c00970"/>
<dbReference type="SUPFAM" id="SSF51391">
    <property type="entry name" value="Thiamin phosphate synthase"/>
    <property type="match status" value="1"/>
</dbReference>
<name>A0A0J8G6I1_CLOCY</name>
<comment type="pathway">
    <text evidence="1">Cofactor biosynthesis; thiamine diphosphate biosynthesis.</text>
</comment>
<evidence type="ECO:0000256" key="1">
    <source>
        <dbReference type="ARBA" id="ARBA00004948"/>
    </source>
</evidence>
<dbReference type="Gene3D" id="3.20.20.70">
    <property type="entry name" value="Aldolase class I"/>
    <property type="match status" value="1"/>
</dbReference>
<dbReference type="GO" id="GO:0009228">
    <property type="term" value="P:thiamine biosynthetic process"/>
    <property type="evidence" value="ECO:0007669"/>
    <property type="project" value="UniProtKB-KW"/>
</dbReference>
<evidence type="ECO:0000259" key="3">
    <source>
        <dbReference type="Pfam" id="PF02581"/>
    </source>
</evidence>
<dbReference type="InterPro" id="IPR036206">
    <property type="entry name" value="ThiamineP_synth_sf"/>
</dbReference>
<reference evidence="4 5" key="1">
    <citation type="submission" date="2015-06" db="EMBL/GenBank/DDBJ databases">
        <title>Draft genome sequence of the purine-degrading Clostridium cylindrosporum HC-1 (DSM 605).</title>
        <authorList>
            <person name="Poehlein A."/>
            <person name="Schiel-Bengelsdorf B."/>
            <person name="Bengelsdorf F."/>
            <person name="Daniel R."/>
            <person name="Duerre P."/>
        </authorList>
    </citation>
    <scope>NUCLEOTIDE SEQUENCE [LARGE SCALE GENOMIC DNA]</scope>
    <source>
        <strain evidence="4 5">DSM 605</strain>
    </source>
</reference>
<organism evidence="4 5">
    <name type="scientific">Clostridium cylindrosporum DSM 605</name>
    <dbReference type="NCBI Taxonomy" id="1121307"/>
    <lineage>
        <taxon>Bacteria</taxon>
        <taxon>Bacillati</taxon>
        <taxon>Bacillota</taxon>
        <taxon>Clostridia</taxon>
        <taxon>Eubacteriales</taxon>
        <taxon>Clostridiaceae</taxon>
        <taxon>Clostridium</taxon>
    </lineage>
</organism>
<dbReference type="CDD" id="cd00564">
    <property type="entry name" value="TMP_TenI"/>
    <property type="match status" value="1"/>
</dbReference>
<dbReference type="PANTHER" id="PTHR20857">
    <property type="entry name" value="THIAMINE-PHOSPHATE PYROPHOSPHORYLASE"/>
    <property type="match status" value="1"/>
</dbReference>
<dbReference type="Proteomes" id="UP000036756">
    <property type="component" value="Unassembled WGS sequence"/>
</dbReference>
<dbReference type="EMBL" id="LFVU01000002">
    <property type="protein sequence ID" value="KMT23216.1"/>
    <property type="molecule type" value="Genomic_DNA"/>
</dbReference>
<dbReference type="Pfam" id="PF02581">
    <property type="entry name" value="TMP-TENI"/>
    <property type="match status" value="1"/>
</dbReference>
<protein>
    <submittedName>
        <fullName evidence="4">Thiamine-phosphate synthase ThiE</fullName>
        <ecNumber evidence="4">2.5.1.3</ecNumber>
    </submittedName>
</protein>
<keyword evidence="5" id="KW-1185">Reference proteome</keyword>
<gene>
    <name evidence="4" type="primary">thiE</name>
    <name evidence="4" type="ORF">CLCY_6c00970</name>
</gene>
<dbReference type="EC" id="2.5.1.3" evidence="4"/>
<keyword evidence="2" id="KW-0784">Thiamine biosynthesis</keyword>
<dbReference type="PATRIC" id="fig|1121307.3.peg.2229"/>
<comment type="caution">
    <text evidence="4">The sequence shown here is derived from an EMBL/GenBank/DDBJ whole genome shotgun (WGS) entry which is preliminary data.</text>
</comment>
<evidence type="ECO:0000313" key="4">
    <source>
        <dbReference type="EMBL" id="KMT23216.1"/>
    </source>
</evidence>
<dbReference type="GO" id="GO:0005737">
    <property type="term" value="C:cytoplasm"/>
    <property type="evidence" value="ECO:0007669"/>
    <property type="project" value="TreeGrafter"/>
</dbReference>
<proteinExistence type="predicted"/>
<sequence length="199" mass="22455">MIYLITNRHLVSEKRYIEVLKQASDSGVKRIILREKDLSTCNLEKLYYKIKHTISEETKIIINSNIECAKKVGAFGIHLTFNDFLNYKLTNNFIVGVSVHTLEEAIIANKKGASYILASNVYATKCKKGVEGKGVEFIREIAHRVDTKVIALGGITRYNFREVYDAGANGIGIMSEIMQSNNVKDLIDKLLDNNQKELP</sequence>
<dbReference type="InterPro" id="IPR013785">
    <property type="entry name" value="Aldolase_TIM"/>
</dbReference>
<feature type="domain" description="Thiamine phosphate synthase/TenI" evidence="3">
    <location>
        <begin position="2"/>
        <end position="177"/>
    </location>
</feature>
<dbReference type="PANTHER" id="PTHR20857:SF15">
    <property type="entry name" value="THIAMINE-PHOSPHATE SYNTHASE"/>
    <property type="match status" value="1"/>
</dbReference>
<evidence type="ECO:0000313" key="5">
    <source>
        <dbReference type="Proteomes" id="UP000036756"/>
    </source>
</evidence>
<dbReference type="AlphaFoldDB" id="A0A0J8G6I1"/>
<dbReference type="RefSeq" id="WP_242844921.1">
    <property type="nucleotide sequence ID" value="NZ_LFVU01000002.1"/>
</dbReference>
<dbReference type="GO" id="GO:0004789">
    <property type="term" value="F:thiamine-phosphate diphosphorylase activity"/>
    <property type="evidence" value="ECO:0007669"/>
    <property type="project" value="UniProtKB-EC"/>
</dbReference>
<evidence type="ECO:0000256" key="2">
    <source>
        <dbReference type="ARBA" id="ARBA00022977"/>
    </source>
</evidence>
<keyword evidence="4" id="KW-0808">Transferase</keyword>
<accession>A0A0J8G6I1</accession>
<dbReference type="InterPro" id="IPR022998">
    <property type="entry name" value="ThiamineP_synth_TenI"/>
</dbReference>